<proteinExistence type="inferred from homology"/>
<comment type="caution">
    <text evidence="6">The sequence shown here is derived from an EMBL/GenBank/DDBJ whole genome shotgun (WGS) entry which is preliminary data.</text>
</comment>
<dbReference type="EMBL" id="NJET01000268">
    <property type="protein sequence ID" value="PHH58930.1"/>
    <property type="molecule type" value="Genomic_DNA"/>
</dbReference>
<evidence type="ECO:0000256" key="5">
    <source>
        <dbReference type="SAM" id="MobiDB-lite"/>
    </source>
</evidence>
<evidence type="ECO:0000313" key="7">
    <source>
        <dbReference type="Proteomes" id="UP000226192"/>
    </source>
</evidence>
<gene>
    <name evidence="6" type="ORF">CDD81_4080</name>
</gene>
<dbReference type="Proteomes" id="UP000226192">
    <property type="component" value="Unassembled WGS sequence"/>
</dbReference>
<dbReference type="AlphaFoldDB" id="A0A2C5XV22"/>
<dbReference type="GO" id="GO:0032991">
    <property type="term" value="C:protein-containing complex"/>
    <property type="evidence" value="ECO:0007669"/>
    <property type="project" value="UniProtKB-ARBA"/>
</dbReference>
<feature type="compositionally biased region" description="Low complexity" evidence="5">
    <location>
        <begin position="247"/>
        <end position="263"/>
    </location>
</feature>
<keyword evidence="3 4" id="KW-0175">Coiled coil</keyword>
<reference evidence="6 7" key="1">
    <citation type="submission" date="2017-06" db="EMBL/GenBank/DDBJ databases">
        <title>Ant-infecting Ophiocordyceps genomes reveal a high diversity of potential behavioral manipulation genes and a possible major role for enterotoxins.</title>
        <authorList>
            <person name="De Bekker C."/>
            <person name="Evans H.C."/>
            <person name="Brachmann A."/>
            <person name="Hughes D.P."/>
        </authorList>
    </citation>
    <scope>NUCLEOTIDE SEQUENCE [LARGE SCALE GENOMIC DNA]</scope>
    <source>
        <strain evidence="6 7">Map64</strain>
    </source>
</reference>
<evidence type="ECO:0000256" key="3">
    <source>
        <dbReference type="ARBA" id="ARBA00023054"/>
    </source>
</evidence>
<dbReference type="GO" id="GO:0000323">
    <property type="term" value="C:lytic vacuole"/>
    <property type="evidence" value="ECO:0007669"/>
    <property type="project" value="TreeGrafter"/>
</dbReference>
<evidence type="ECO:0000256" key="4">
    <source>
        <dbReference type="SAM" id="Coils"/>
    </source>
</evidence>
<dbReference type="PANTHER" id="PTHR15157">
    <property type="entry name" value="UV RADIATION RESISTANCE-ASSOCIATED GENE PROTEIN"/>
    <property type="match status" value="1"/>
</dbReference>
<dbReference type="OrthoDB" id="16772at2759"/>
<dbReference type="GO" id="GO:0035493">
    <property type="term" value="P:SNARE complex assembly"/>
    <property type="evidence" value="ECO:0007669"/>
    <property type="project" value="TreeGrafter"/>
</dbReference>
<comment type="similarity">
    <text evidence="1">Belongs to the ATG14 family.</text>
</comment>
<evidence type="ECO:0000313" key="6">
    <source>
        <dbReference type="EMBL" id="PHH58930.1"/>
    </source>
</evidence>
<feature type="region of interest" description="Disordered" evidence="5">
    <location>
        <begin position="247"/>
        <end position="272"/>
    </location>
</feature>
<feature type="coiled-coil region" evidence="4">
    <location>
        <begin position="74"/>
        <end position="101"/>
    </location>
</feature>
<dbReference type="GO" id="GO:0000149">
    <property type="term" value="F:SNARE binding"/>
    <property type="evidence" value="ECO:0007669"/>
    <property type="project" value="TreeGrafter"/>
</dbReference>
<keyword evidence="7" id="KW-1185">Reference proteome</keyword>
<protein>
    <recommendedName>
        <fullName evidence="2">Autophagy-related protein 14</fullName>
    </recommendedName>
</protein>
<sequence>MECDICLRRHDAHRRPFICAVDARNHLYAGRLSLAQRLIDNEKLQTEICRLMDQPGLCWLEASRAKQQTTQHHTDEVLAAADKLRHEIQAARDEVRARKAALARRRSDLASISQGLEDRRAKHQLQVQKDSQVCMLRWSQTAHDMACTRAFLCHEALKLYGLRRIRNPPLTRYDYLVGQIPILDLSCIDALPPAVISTSLAHLCHILLLLSHYLSVRLPAELTLPHRDYPRPTIYTLASSYQHHATSSSSAAASNPLSPSPDSDTGHVPRPRPLFVDKPLQQLAKEDPATYSLFLEAVTLLAYDIAWLCCSQGVSVGDKGSFDDMCHMGRNLYALLLAAQMKATVQEVKSTDGESDAQPVGFGHRSHATTFHSLNNAEGAEFIRLFKLSNPTKLADRLKRRLAGDSTAADWEVLDHAECKNDDSPFQINASKRDLVPTHGSSNVNVNVPPKIASVNSWTKIKYRP</sequence>
<accession>A0A2C5XV22</accession>
<evidence type="ECO:0000256" key="1">
    <source>
        <dbReference type="ARBA" id="ARBA00009574"/>
    </source>
</evidence>
<organism evidence="6 7">
    <name type="scientific">Ophiocordyceps australis</name>
    <dbReference type="NCBI Taxonomy" id="1399860"/>
    <lineage>
        <taxon>Eukaryota</taxon>
        <taxon>Fungi</taxon>
        <taxon>Dikarya</taxon>
        <taxon>Ascomycota</taxon>
        <taxon>Pezizomycotina</taxon>
        <taxon>Sordariomycetes</taxon>
        <taxon>Hypocreomycetidae</taxon>
        <taxon>Hypocreales</taxon>
        <taxon>Ophiocordycipitaceae</taxon>
        <taxon>Ophiocordyceps</taxon>
    </lineage>
</organism>
<dbReference type="GO" id="GO:0005768">
    <property type="term" value="C:endosome"/>
    <property type="evidence" value="ECO:0007669"/>
    <property type="project" value="TreeGrafter"/>
</dbReference>
<evidence type="ECO:0000256" key="2">
    <source>
        <dbReference type="ARBA" id="ARBA00013807"/>
    </source>
</evidence>
<dbReference type="InterPro" id="IPR018791">
    <property type="entry name" value="UV_resistance/autophagy_Atg14"/>
</dbReference>
<name>A0A2C5XV22_9HYPO</name>
<dbReference type="Pfam" id="PF10186">
    <property type="entry name" value="ATG14"/>
    <property type="match status" value="1"/>
</dbReference>
<dbReference type="PANTHER" id="PTHR15157:SF13">
    <property type="entry name" value="AUTOPHAGY-RELATED PROTEIN 14"/>
    <property type="match status" value="1"/>
</dbReference>